<comment type="caution">
    <text evidence="3">The sequence shown here is derived from an EMBL/GenBank/DDBJ whole genome shotgun (WGS) entry which is preliminary data.</text>
</comment>
<dbReference type="EMBL" id="POTM01000013">
    <property type="protein sequence ID" value="TLH73675.1"/>
    <property type="molecule type" value="Genomic_DNA"/>
</dbReference>
<evidence type="ECO:0000313" key="3">
    <source>
        <dbReference type="EMBL" id="TLH73675.1"/>
    </source>
</evidence>
<dbReference type="Proteomes" id="UP000309984">
    <property type="component" value="Unassembled WGS sequence"/>
</dbReference>
<feature type="transmembrane region" description="Helical" evidence="2">
    <location>
        <begin position="34"/>
        <end position="54"/>
    </location>
</feature>
<protein>
    <submittedName>
        <fullName evidence="3">Uncharacterized protein</fullName>
    </submittedName>
</protein>
<keyword evidence="4" id="KW-1185">Reference proteome</keyword>
<accession>A0AA94RH92</accession>
<proteinExistence type="predicted"/>
<keyword evidence="2" id="KW-1133">Transmembrane helix</keyword>
<evidence type="ECO:0000256" key="1">
    <source>
        <dbReference type="SAM" id="MobiDB-lite"/>
    </source>
</evidence>
<reference evidence="3 4" key="1">
    <citation type="submission" date="2018-01" db="EMBL/GenBank/DDBJ databases">
        <title>Comparative genomics of Mycobacterium mucogenicum and Mycobacterium neoaurum clade members emphasizing tRNA and non-coding RNA.</title>
        <authorList>
            <person name="Behra P.R.K."/>
            <person name="Pettersson B.M.F."/>
            <person name="Das S."/>
            <person name="Dasgupta S."/>
            <person name="Kirsebom L.A."/>
        </authorList>
    </citation>
    <scope>NUCLEOTIDE SEQUENCE [LARGE SCALE GENOMIC DNA]</scope>
    <source>
        <strain evidence="3 4">DSM 45104</strain>
    </source>
</reference>
<name>A0AA94RH92_9MYCO</name>
<sequence>MQIWIGRVSLAVSVLALGLAVASLLHTANWHVNANAVSAAGSFLAAAVALWIATSDRRLRKKDRDDADFTQAKLVIVWTVRRTEQPPWLQVMVRNKGSRPILDVTFVRLSVEDHDFLLPAPADNPLPVVDPNGDGNFIFYASDDLDDAFRRALLGVPYPPGMSVAGANQLKDKPTIVESTKFTATVQFTDANGNRWEKTASNPPMEQELPVRVGGRR</sequence>
<feature type="region of interest" description="Disordered" evidence="1">
    <location>
        <begin position="197"/>
        <end position="217"/>
    </location>
</feature>
<evidence type="ECO:0000256" key="2">
    <source>
        <dbReference type="SAM" id="Phobius"/>
    </source>
</evidence>
<keyword evidence="2" id="KW-0812">Transmembrane</keyword>
<dbReference type="AlphaFoldDB" id="A0AA94RH92"/>
<keyword evidence="2" id="KW-0472">Membrane</keyword>
<gene>
    <name evidence="3" type="ORF">C1S79_04630</name>
</gene>
<dbReference type="RefSeq" id="WP_138248112.1">
    <property type="nucleotide sequence ID" value="NZ_AP022616.1"/>
</dbReference>
<organism evidence="3 4">
    <name type="scientific">Mycolicibacterium phocaicum</name>
    <dbReference type="NCBI Taxonomy" id="319706"/>
    <lineage>
        <taxon>Bacteria</taxon>
        <taxon>Bacillati</taxon>
        <taxon>Actinomycetota</taxon>
        <taxon>Actinomycetes</taxon>
        <taxon>Mycobacteriales</taxon>
        <taxon>Mycobacteriaceae</taxon>
        <taxon>Mycolicibacterium</taxon>
    </lineage>
</organism>
<evidence type="ECO:0000313" key="4">
    <source>
        <dbReference type="Proteomes" id="UP000309984"/>
    </source>
</evidence>